<dbReference type="SMART" id="SM00388">
    <property type="entry name" value="HisKA"/>
    <property type="match status" value="1"/>
</dbReference>
<dbReference type="Pfam" id="PF00072">
    <property type="entry name" value="Response_reg"/>
    <property type="match status" value="1"/>
</dbReference>
<dbReference type="Pfam" id="PF02518">
    <property type="entry name" value="HATPase_c"/>
    <property type="match status" value="1"/>
</dbReference>
<evidence type="ECO:0000259" key="8">
    <source>
        <dbReference type="PROSITE" id="PS50110"/>
    </source>
</evidence>
<dbReference type="InterPro" id="IPR005467">
    <property type="entry name" value="His_kinase_dom"/>
</dbReference>
<dbReference type="PROSITE" id="PS50110">
    <property type="entry name" value="RESPONSE_REGULATORY"/>
    <property type="match status" value="1"/>
</dbReference>
<dbReference type="SUPFAM" id="SSF55785">
    <property type="entry name" value="PYP-like sensor domain (PAS domain)"/>
    <property type="match status" value="1"/>
</dbReference>
<dbReference type="Proteomes" id="UP001501787">
    <property type="component" value="Unassembled WGS sequence"/>
</dbReference>
<evidence type="ECO:0000259" key="7">
    <source>
        <dbReference type="PROSITE" id="PS50109"/>
    </source>
</evidence>
<evidence type="ECO:0000256" key="4">
    <source>
        <dbReference type="PROSITE-ProRule" id="PRU00169"/>
    </source>
</evidence>
<dbReference type="CDD" id="cd17546">
    <property type="entry name" value="REC_hyHK_CKI1_RcsC-like"/>
    <property type="match status" value="1"/>
</dbReference>
<dbReference type="SUPFAM" id="SSF47384">
    <property type="entry name" value="Homodimeric domain of signal transducing histidine kinase"/>
    <property type="match status" value="1"/>
</dbReference>
<evidence type="ECO:0000313" key="9">
    <source>
        <dbReference type="EMBL" id="GAA0324374.1"/>
    </source>
</evidence>
<dbReference type="Gene3D" id="1.10.287.130">
    <property type="match status" value="1"/>
</dbReference>
<dbReference type="InterPro" id="IPR035965">
    <property type="entry name" value="PAS-like_dom_sf"/>
</dbReference>
<dbReference type="SMART" id="SM00448">
    <property type="entry name" value="REC"/>
    <property type="match status" value="1"/>
</dbReference>
<proteinExistence type="predicted"/>
<dbReference type="Gene3D" id="3.40.50.2300">
    <property type="match status" value="1"/>
</dbReference>
<feature type="domain" description="Response regulatory" evidence="8">
    <location>
        <begin position="824"/>
        <end position="940"/>
    </location>
</feature>
<dbReference type="PANTHER" id="PTHR45339">
    <property type="entry name" value="HYBRID SIGNAL TRANSDUCTION HISTIDINE KINASE J"/>
    <property type="match status" value="1"/>
</dbReference>
<evidence type="ECO:0000256" key="2">
    <source>
        <dbReference type="ARBA" id="ARBA00012438"/>
    </source>
</evidence>
<dbReference type="Gene3D" id="3.30.565.10">
    <property type="entry name" value="Histidine kinase-like ATPase, C-terminal domain"/>
    <property type="match status" value="1"/>
</dbReference>
<dbReference type="CDD" id="cd00082">
    <property type="entry name" value="HisKA"/>
    <property type="match status" value="1"/>
</dbReference>
<dbReference type="EMBL" id="BAAAFR010000008">
    <property type="protein sequence ID" value="GAA0324374.1"/>
    <property type="molecule type" value="Genomic_DNA"/>
</dbReference>
<dbReference type="InterPro" id="IPR003594">
    <property type="entry name" value="HATPase_dom"/>
</dbReference>
<accession>A0ABN0W3S7</accession>
<feature type="transmembrane region" description="Helical" evidence="6">
    <location>
        <begin position="12"/>
        <end position="31"/>
    </location>
</feature>
<keyword evidence="10" id="KW-1185">Reference proteome</keyword>
<comment type="catalytic activity">
    <reaction evidence="1">
        <text>ATP + protein L-histidine = ADP + protein N-phospho-L-histidine.</text>
        <dbReference type="EC" id="2.7.13.3"/>
    </reaction>
</comment>
<gene>
    <name evidence="9" type="ORF">GCM10009129_22730</name>
</gene>
<dbReference type="InterPro" id="IPR001789">
    <property type="entry name" value="Sig_transdc_resp-reg_receiver"/>
</dbReference>
<evidence type="ECO:0000256" key="3">
    <source>
        <dbReference type="ARBA" id="ARBA00022553"/>
    </source>
</evidence>
<keyword evidence="6" id="KW-0472">Membrane</keyword>
<dbReference type="InterPro" id="IPR011006">
    <property type="entry name" value="CheY-like_superfamily"/>
</dbReference>
<dbReference type="EC" id="2.7.13.3" evidence="2"/>
<dbReference type="InterPro" id="IPR003661">
    <property type="entry name" value="HisK_dim/P_dom"/>
</dbReference>
<organism evidence="9 10">
    <name type="scientific">Psychrobacter aestuarii</name>
    <dbReference type="NCBI Taxonomy" id="556327"/>
    <lineage>
        <taxon>Bacteria</taxon>
        <taxon>Pseudomonadati</taxon>
        <taxon>Pseudomonadota</taxon>
        <taxon>Gammaproteobacteria</taxon>
        <taxon>Moraxellales</taxon>
        <taxon>Moraxellaceae</taxon>
        <taxon>Psychrobacter</taxon>
    </lineage>
</organism>
<feature type="transmembrane region" description="Helical" evidence="6">
    <location>
        <begin position="158"/>
        <end position="176"/>
    </location>
</feature>
<sequence>MRQYQSLKRLLLFYTVTLLIMLVLYYAMMLLTMQNASKKHSEVIFSTLVHELSILGVPNDQSIKSILTRPIFKDISYQLIFMQPSGQTSVYRHINPDEKDVSTISFPTVGNQATANTSAFRVNHHYLTGHLNLQDGQQLYAVIYNEHPTIPWLSYQTWLPLITALILFLMTLLYLLHRRDSWGRLLTYAESITTNTKNSYTPSPLDDAESTSEFLRLGYTLSRISYQLNSKHRRIQNLNHRLERLVERAPLPMLMVSRHGQVSFFNQRFEQVFTTSFGRDAKYVLTDFVIGSDKATQQYLARPESLRVSRTLLVYGALDKQAYQLHITPAFTEHGQINGFTVVLDNVQHFLNEKKQLQQQNKQLLEQLSDMSRLKSVLGHELRTPLNAIISTLQTVNISRLSDHEQEMFNTLSDSSQFMLTMLNDMLDMAKLEAGKLDTSYDNVDLLMLSQQLCDLMAANARRHNIELLHFFMPDAPRQLYTDGSRLRQIMLNLLDNAIKFTSTGYVALIVERVSTEHVKHLVTHTVQDKDSDAKDTDSASEHTLALQAARVWQKHHSHAPNHWLHIRVEDTGIGIRSDEKARLFSYFSQANIHIGQQFGGSGLGLAISSNFAQLLGGFIRMESKTGVGSTFHLYLPYYEEQAQLVYPTSSAMQSIHLVAIVNQAVNSAHLTRLCQQLSVSAQIFEGFDEAANAYIEHLLAAPSETHAPVLLLDYEYYMRYQDRIEDTEDTDTLTPLCQNKALPTLLLSMKPERGIPSTLLERFDGFLNKPLDVTLLLSELTRVTKDKRKTLTPPPEAPVTTAPAAIEAATESPKKQRPDTVPLILVVEDNLTNQKITVKMLEKLGYRSVVAADGQQALTTLAEQRDEIDLILMDCRMPVMDGLEATQAIRAQGDTIAIIALTANSSDEDSKACFAAGMDGFLTKPVNKNKLQETLQQFLAIKGA</sequence>
<keyword evidence="3 4" id="KW-0597">Phosphoprotein</keyword>
<dbReference type="InterPro" id="IPR036097">
    <property type="entry name" value="HisK_dim/P_sf"/>
</dbReference>
<dbReference type="InterPro" id="IPR036890">
    <property type="entry name" value="HATPase_C_sf"/>
</dbReference>
<dbReference type="Gene3D" id="3.30.450.20">
    <property type="entry name" value="PAS domain"/>
    <property type="match status" value="1"/>
</dbReference>
<feature type="modified residue" description="4-aspartylphosphate" evidence="4">
    <location>
        <position position="875"/>
    </location>
</feature>
<dbReference type="CDD" id="cd16922">
    <property type="entry name" value="HATPase_EvgS-ArcB-TorS-like"/>
    <property type="match status" value="1"/>
</dbReference>
<dbReference type="PROSITE" id="PS50109">
    <property type="entry name" value="HIS_KIN"/>
    <property type="match status" value="1"/>
</dbReference>
<dbReference type="SMART" id="SM00387">
    <property type="entry name" value="HATPase_c"/>
    <property type="match status" value="1"/>
</dbReference>
<feature type="domain" description="Histidine kinase" evidence="7">
    <location>
        <begin position="377"/>
        <end position="640"/>
    </location>
</feature>
<keyword evidence="5" id="KW-0175">Coiled coil</keyword>
<protein>
    <recommendedName>
        <fullName evidence="2">histidine kinase</fullName>
        <ecNumber evidence="2">2.7.13.3</ecNumber>
    </recommendedName>
</protein>
<evidence type="ECO:0000313" key="10">
    <source>
        <dbReference type="Proteomes" id="UP001501787"/>
    </source>
</evidence>
<dbReference type="PRINTS" id="PR00344">
    <property type="entry name" value="BCTRLSENSOR"/>
</dbReference>
<comment type="caution">
    <text evidence="9">The sequence shown here is derived from an EMBL/GenBank/DDBJ whole genome shotgun (WGS) entry which is preliminary data.</text>
</comment>
<dbReference type="RefSeq" id="WP_201504471.1">
    <property type="nucleotide sequence ID" value="NZ_BAAAFR010000008.1"/>
</dbReference>
<dbReference type="PANTHER" id="PTHR45339:SF3">
    <property type="entry name" value="HISTIDINE KINASE"/>
    <property type="match status" value="1"/>
</dbReference>
<dbReference type="Pfam" id="PF00512">
    <property type="entry name" value="HisKA"/>
    <property type="match status" value="1"/>
</dbReference>
<feature type="coiled-coil region" evidence="5">
    <location>
        <begin position="347"/>
        <end position="374"/>
    </location>
</feature>
<dbReference type="InterPro" id="IPR004358">
    <property type="entry name" value="Sig_transdc_His_kin-like_C"/>
</dbReference>
<evidence type="ECO:0000256" key="6">
    <source>
        <dbReference type="SAM" id="Phobius"/>
    </source>
</evidence>
<keyword evidence="6" id="KW-0812">Transmembrane</keyword>
<evidence type="ECO:0000256" key="1">
    <source>
        <dbReference type="ARBA" id="ARBA00000085"/>
    </source>
</evidence>
<evidence type="ECO:0000256" key="5">
    <source>
        <dbReference type="SAM" id="Coils"/>
    </source>
</evidence>
<name>A0ABN0W3S7_9GAMM</name>
<dbReference type="SUPFAM" id="SSF52172">
    <property type="entry name" value="CheY-like"/>
    <property type="match status" value="1"/>
</dbReference>
<dbReference type="SUPFAM" id="SSF55874">
    <property type="entry name" value="ATPase domain of HSP90 chaperone/DNA topoisomerase II/histidine kinase"/>
    <property type="match status" value="1"/>
</dbReference>
<reference evidence="9 10" key="1">
    <citation type="journal article" date="2019" name="Int. J. Syst. Evol. Microbiol.">
        <title>The Global Catalogue of Microorganisms (GCM) 10K type strain sequencing project: providing services to taxonomists for standard genome sequencing and annotation.</title>
        <authorList>
            <consortium name="The Broad Institute Genomics Platform"/>
            <consortium name="The Broad Institute Genome Sequencing Center for Infectious Disease"/>
            <person name="Wu L."/>
            <person name="Ma J."/>
        </authorList>
    </citation>
    <scope>NUCLEOTIDE SEQUENCE [LARGE SCALE GENOMIC DNA]</scope>
    <source>
        <strain evidence="9 10">JCM 16343</strain>
    </source>
</reference>
<keyword evidence="6" id="KW-1133">Transmembrane helix</keyword>